<gene>
    <name evidence="5" type="ORF">CK503_05740</name>
</gene>
<dbReference type="Gene3D" id="2.70.70.10">
    <property type="entry name" value="Glucose Permease (Domain IIA)"/>
    <property type="match status" value="1"/>
</dbReference>
<dbReference type="Pfam" id="PF01551">
    <property type="entry name" value="Peptidase_M23"/>
    <property type="match status" value="1"/>
</dbReference>
<protein>
    <recommendedName>
        <fullName evidence="4">M23ase beta-sheet core domain-containing protein</fullName>
    </recommendedName>
</protein>
<evidence type="ECO:0000313" key="6">
    <source>
        <dbReference type="Proteomes" id="UP000218831"/>
    </source>
</evidence>
<reference evidence="5 6" key="1">
    <citation type="submission" date="2017-08" db="EMBL/GenBank/DDBJ databases">
        <title>Aliifodinibius alkalisoli sp. nov., isolated from saline alkaline soil.</title>
        <authorList>
            <person name="Liu D."/>
            <person name="Zhang G."/>
        </authorList>
    </citation>
    <scope>NUCLEOTIDE SEQUENCE [LARGE SCALE GENOMIC DNA]</scope>
    <source>
        <strain evidence="5 6">WN023</strain>
    </source>
</reference>
<evidence type="ECO:0000256" key="1">
    <source>
        <dbReference type="ARBA" id="ARBA00022729"/>
    </source>
</evidence>
<evidence type="ECO:0000259" key="4">
    <source>
        <dbReference type="Pfam" id="PF01551"/>
    </source>
</evidence>
<dbReference type="AlphaFoldDB" id="A0A2A2GB53"/>
<dbReference type="GO" id="GO:0004222">
    <property type="term" value="F:metalloendopeptidase activity"/>
    <property type="evidence" value="ECO:0007669"/>
    <property type="project" value="TreeGrafter"/>
</dbReference>
<dbReference type="Proteomes" id="UP000218831">
    <property type="component" value="Unassembled WGS sequence"/>
</dbReference>
<dbReference type="InterPro" id="IPR016047">
    <property type="entry name" value="M23ase_b-sheet_dom"/>
</dbReference>
<proteinExistence type="predicted"/>
<organism evidence="5 6">
    <name type="scientific">Fodinibius salipaludis</name>
    <dbReference type="NCBI Taxonomy" id="2032627"/>
    <lineage>
        <taxon>Bacteria</taxon>
        <taxon>Pseudomonadati</taxon>
        <taxon>Balneolota</taxon>
        <taxon>Balneolia</taxon>
        <taxon>Balneolales</taxon>
        <taxon>Balneolaceae</taxon>
        <taxon>Fodinibius</taxon>
    </lineage>
</organism>
<evidence type="ECO:0000313" key="5">
    <source>
        <dbReference type="EMBL" id="PAU94966.1"/>
    </source>
</evidence>
<keyword evidence="1 3" id="KW-0732">Signal</keyword>
<feature type="chain" id="PRO_5012742423" description="M23ase beta-sheet core domain-containing protein" evidence="3">
    <location>
        <begin position="23"/>
        <end position="458"/>
    </location>
</feature>
<dbReference type="PANTHER" id="PTHR21666:SF289">
    <property type="entry name" value="L-ALA--D-GLU ENDOPEPTIDASE"/>
    <property type="match status" value="1"/>
</dbReference>
<dbReference type="Gene3D" id="6.10.250.3150">
    <property type="match status" value="1"/>
</dbReference>
<dbReference type="OrthoDB" id="9815884at2"/>
<dbReference type="RefSeq" id="WP_095605833.1">
    <property type="nucleotide sequence ID" value="NZ_NSKE01000003.1"/>
</dbReference>
<keyword evidence="6" id="KW-1185">Reference proteome</keyword>
<feature type="coiled-coil region" evidence="2">
    <location>
        <begin position="161"/>
        <end position="287"/>
    </location>
</feature>
<dbReference type="SUPFAM" id="SSF51261">
    <property type="entry name" value="Duplicated hybrid motif"/>
    <property type="match status" value="1"/>
</dbReference>
<name>A0A2A2GB53_9BACT</name>
<dbReference type="PANTHER" id="PTHR21666">
    <property type="entry name" value="PEPTIDASE-RELATED"/>
    <property type="match status" value="1"/>
</dbReference>
<dbReference type="InterPro" id="IPR011055">
    <property type="entry name" value="Dup_hybrid_motif"/>
</dbReference>
<dbReference type="InterPro" id="IPR050570">
    <property type="entry name" value="Cell_wall_metabolism_enzyme"/>
</dbReference>
<dbReference type="EMBL" id="NSKE01000003">
    <property type="protein sequence ID" value="PAU94966.1"/>
    <property type="molecule type" value="Genomic_DNA"/>
</dbReference>
<sequence>MKKIYSLIAIVTCLLVAPDLLFGQSAVVQEFNELRNNIVEKQKNTRAEIERLNKKIQEFEQRLQQAEEKYEALYQKYQNLKQLIALQDEKLSQLQQEQSQIQEEITITTESLSAKRAELERLIENYKQTLSYLYKQGRTSQLALIFSASSINQMLIRSFYLEKFNNYREQQAQEIRQAEKDLEQTKEQLVKAQEKNEEVLQEIRNEKQELAEKKEQQEKNVALLRENREEINNKLKEVQQQKDNLNNTLSDLIRREEEIRKAREQKLRQLEAERKKKLAAAKKIEDDAKREAEVEKYSEPIKLDNFLDSNKMEEIENRFASNKGELPWPVDSRTIAEHFGNKVHPVYGTKTPNLGIEIVTDAQSSVEAVHDGYVIDVRPIPGYGDVIFVKHGRFITAYGNLSQVMVHKSEVLNQGDILGLSGDEDSPKGESLFFLIRENDKNLDPENWLQVEPISSNY</sequence>
<evidence type="ECO:0000256" key="3">
    <source>
        <dbReference type="SAM" id="SignalP"/>
    </source>
</evidence>
<accession>A0A2A2GB53</accession>
<feature type="signal peptide" evidence="3">
    <location>
        <begin position="1"/>
        <end position="22"/>
    </location>
</feature>
<feature type="coiled-coil region" evidence="2">
    <location>
        <begin position="35"/>
        <end position="136"/>
    </location>
</feature>
<keyword evidence="2" id="KW-0175">Coiled coil</keyword>
<comment type="caution">
    <text evidence="5">The sequence shown here is derived from an EMBL/GenBank/DDBJ whole genome shotgun (WGS) entry which is preliminary data.</text>
</comment>
<dbReference type="CDD" id="cd12797">
    <property type="entry name" value="M23_peptidase"/>
    <property type="match status" value="1"/>
</dbReference>
<feature type="domain" description="M23ase beta-sheet core" evidence="4">
    <location>
        <begin position="353"/>
        <end position="445"/>
    </location>
</feature>
<evidence type="ECO:0000256" key="2">
    <source>
        <dbReference type="SAM" id="Coils"/>
    </source>
</evidence>